<dbReference type="GO" id="GO:0004252">
    <property type="term" value="F:serine-type endopeptidase activity"/>
    <property type="evidence" value="ECO:0007669"/>
    <property type="project" value="UniProtKB-UniRule"/>
</dbReference>
<protein>
    <recommendedName>
        <fullName evidence="6">Peptidase S8/S53 domain-containing protein</fullName>
    </recommendedName>
</protein>
<dbReference type="EMBL" id="CAJVCH010064493">
    <property type="protein sequence ID" value="CAG7719782.1"/>
    <property type="molecule type" value="Genomic_DNA"/>
</dbReference>
<comment type="caution">
    <text evidence="7">The sequence shown here is derived from an EMBL/GenBank/DDBJ whole genome shotgun (WGS) entry which is preliminary data.</text>
</comment>
<sequence>MIKLVQAIFVLGLVQQALVVPTIDIKLVTSLRQKPTVNIIISMKESPTLVLNQLEKQTFQSREDRLNTFGKTLKDFCSKSQKNVLQLLKEQESVKSLQISIFWITNQIAVRGADLELVQELAALSDISKIEEEFFLELDAPHDLKVVDNLGKANEEEFQWGVEQIEAPRVWNSGNKGQGIIVATIDTGVRHTHEALRDSFVGDYGWYDPFFKTLIPNDTHGHGTHTTAIIAGRARNIGVAPGAQWASCKGCDVMFCSQIDLFVCGHWVACPSLADGSAEDCSKAPHVVSNSWGGGRGNTWYRSVIEYYHSVRIVPVFSSGNSGPECGSVSSPGDYENVLGVGATTLENKVSNFSSAGPTVIGERVKPDVAAPGTNIFSAYASSDTAYASMSGTSMAAPHVAGAVALMLAESPDLVYSDIKAALENGVVPTGSSGLNCGGIPDGTFPNHHVGYGRINAFNSLRTLLHTRTFFTFYIKPSLRIFQSLGGSHYVANFSRCYSSQIIMNDGFCINKKIPVQIGSCPCSFQIF</sequence>
<keyword evidence="2 4" id="KW-0378">Hydrolase</keyword>
<evidence type="ECO:0000256" key="4">
    <source>
        <dbReference type="PROSITE-ProRule" id="PRU01240"/>
    </source>
</evidence>
<feature type="active site" description="Charge relay system" evidence="4">
    <location>
        <position position="222"/>
    </location>
</feature>
<proteinExistence type="inferred from homology"/>
<evidence type="ECO:0000256" key="1">
    <source>
        <dbReference type="ARBA" id="ARBA00022670"/>
    </source>
</evidence>
<evidence type="ECO:0000313" key="7">
    <source>
        <dbReference type="EMBL" id="CAG7719782.1"/>
    </source>
</evidence>
<dbReference type="PROSITE" id="PS51892">
    <property type="entry name" value="SUBTILASE"/>
    <property type="match status" value="1"/>
</dbReference>
<organism evidence="7 8">
    <name type="scientific">Allacma fusca</name>
    <dbReference type="NCBI Taxonomy" id="39272"/>
    <lineage>
        <taxon>Eukaryota</taxon>
        <taxon>Metazoa</taxon>
        <taxon>Ecdysozoa</taxon>
        <taxon>Arthropoda</taxon>
        <taxon>Hexapoda</taxon>
        <taxon>Collembola</taxon>
        <taxon>Symphypleona</taxon>
        <taxon>Sminthuridae</taxon>
        <taxon>Allacma</taxon>
    </lineage>
</organism>
<evidence type="ECO:0000259" key="6">
    <source>
        <dbReference type="Pfam" id="PF00082"/>
    </source>
</evidence>
<evidence type="ECO:0000256" key="2">
    <source>
        <dbReference type="ARBA" id="ARBA00022801"/>
    </source>
</evidence>
<reference evidence="7" key="1">
    <citation type="submission" date="2021-06" db="EMBL/GenBank/DDBJ databases">
        <authorList>
            <person name="Hodson N. C."/>
            <person name="Mongue J. A."/>
            <person name="Jaron S. K."/>
        </authorList>
    </citation>
    <scope>NUCLEOTIDE SEQUENCE</scope>
</reference>
<dbReference type="AlphaFoldDB" id="A0A8J2JJ39"/>
<feature type="active site" description="Charge relay system" evidence="4">
    <location>
        <position position="394"/>
    </location>
</feature>
<feature type="active site" description="Charge relay system" evidence="4">
    <location>
        <position position="186"/>
    </location>
</feature>
<evidence type="ECO:0000313" key="8">
    <source>
        <dbReference type="Proteomes" id="UP000708208"/>
    </source>
</evidence>
<dbReference type="PANTHER" id="PTHR43806:SF67">
    <property type="entry name" value="EGF-LIKE DOMAIN-CONTAINING PROTEIN"/>
    <property type="match status" value="1"/>
</dbReference>
<dbReference type="InterPro" id="IPR023828">
    <property type="entry name" value="Peptidase_S8_Ser-AS"/>
</dbReference>
<keyword evidence="5" id="KW-0732">Signal</keyword>
<name>A0A8J2JJ39_9HEXA</name>
<gene>
    <name evidence="7" type="ORF">AFUS01_LOCUS9088</name>
</gene>
<dbReference type="Proteomes" id="UP000708208">
    <property type="component" value="Unassembled WGS sequence"/>
</dbReference>
<evidence type="ECO:0000256" key="3">
    <source>
        <dbReference type="ARBA" id="ARBA00022825"/>
    </source>
</evidence>
<feature type="chain" id="PRO_5035289632" description="Peptidase S8/S53 domain-containing protein" evidence="5">
    <location>
        <begin position="20"/>
        <end position="528"/>
    </location>
</feature>
<feature type="domain" description="Peptidase S8/S53" evidence="6">
    <location>
        <begin position="177"/>
        <end position="427"/>
    </location>
</feature>
<dbReference type="PANTHER" id="PTHR43806">
    <property type="entry name" value="PEPTIDASE S8"/>
    <property type="match status" value="1"/>
</dbReference>
<dbReference type="Pfam" id="PF00082">
    <property type="entry name" value="Peptidase_S8"/>
    <property type="match status" value="1"/>
</dbReference>
<dbReference type="InterPro" id="IPR050131">
    <property type="entry name" value="Peptidase_S8_subtilisin-like"/>
</dbReference>
<dbReference type="OrthoDB" id="206201at2759"/>
<dbReference type="InterPro" id="IPR000209">
    <property type="entry name" value="Peptidase_S8/S53_dom"/>
</dbReference>
<keyword evidence="1 4" id="KW-0645">Protease</keyword>
<dbReference type="GO" id="GO:0006508">
    <property type="term" value="P:proteolysis"/>
    <property type="evidence" value="ECO:0007669"/>
    <property type="project" value="UniProtKB-KW"/>
</dbReference>
<comment type="similarity">
    <text evidence="4">Belongs to the peptidase S8 family.</text>
</comment>
<keyword evidence="3 4" id="KW-0720">Serine protease</keyword>
<dbReference type="PROSITE" id="PS00138">
    <property type="entry name" value="SUBTILASE_SER"/>
    <property type="match status" value="1"/>
</dbReference>
<evidence type="ECO:0000256" key="5">
    <source>
        <dbReference type="SAM" id="SignalP"/>
    </source>
</evidence>
<keyword evidence="8" id="KW-1185">Reference proteome</keyword>
<accession>A0A8J2JJ39</accession>
<feature type="signal peptide" evidence="5">
    <location>
        <begin position="1"/>
        <end position="19"/>
    </location>
</feature>